<evidence type="ECO:0000256" key="2">
    <source>
        <dbReference type="ARBA" id="ARBA00004962"/>
    </source>
</evidence>
<protein>
    <recommendedName>
        <fullName evidence="12">Cysteine synthase</fullName>
        <ecNumber evidence="12">2.5.1.47</ecNumber>
    </recommendedName>
</protein>
<dbReference type="EC" id="2.5.1.47" evidence="12"/>
<dbReference type="Proteomes" id="UP000008229">
    <property type="component" value="Chromosome"/>
</dbReference>
<dbReference type="InterPro" id="IPR050214">
    <property type="entry name" value="Cys_Synth/Cystath_Beta-Synth"/>
</dbReference>
<keyword evidence="5 12" id="KW-0808">Transferase</keyword>
<gene>
    <name evidence="14" type="ordered locus">Cwoe_3593</name>
</gene>
<evidence type="ECO:0000256" key="3">
    <source>
        <dbReference type="ARBA" id="ARBA00007103"/>
    </source>
</evidence>
<organism evidence="14 15">
    <name type="scientific">Conexibacter woesei (strain DSM 14684 / CCUG 47730 / CIP 108061 / JCM 11494 / NBRC 100937 / ID131577)</name>
    <dbReference type="NCBI Taxonomy" id="469383"/>
    <lineage>
        <taxon>Bacteria</taxon>
        <taxon>Bacillati</taxon>
        <taxon>Actinomycetota</taxon>
        <taxon>Thermoleophilia</taxon>
        <taxon>Solirubrobacterales</taxon>
        <taxon>Conexibacteraceae</taxon>
        <taxon>Conexibacter</taxon>
    </lineage>
</organism>
<keyword evidence="4 12" id="KW-0028">Amino-acid biosynthesis</keyword>
<dbReference type="InterPro" id="IPR001926">
    <property type="entry name" value="TrpB-like_PALP"/>
</dbReference>
<accession>D3F0F1</accession>
<reference evidence="14 15" key="1">
    <citation type="journal article" date="2010" name="Stand. Genomic Sci.">
        <title>Complete genome sequence of Conexibacter woesei type strain (ID131577).</title>
        <authorList>
            <person name="Pukall R."/>
            <person name="Lapidus A."/>
            <person name="Glavina Del Rio T."/>
            <person name="Copeland A."/>
            <person name="Tice H."/>
            <person name="Cheng J.-F."/>
            <person name="Lucas S."/>
            <person name="Chen F."/>
            <person name="Nolan M."/>
            <person name="Bruce D."/>
            <person name="Goodwin L."/>
            <person name="Pitluck S."/>
            <person name="Mavromatis K."/>
            <person name="Ivanova N."/>
            <person name="Ovchinnikova G."/>
            <person name="Pati A."/>
            <person name="Chen A."/>
            <person name="Palaniappan K."/>
            <person name="Land M."/>
            <person name="Hauser L."/>
            <person name="Chang Y.-J."/>
            <person name="Jeffries C.D."/>
            <person name="Chain P."/>
            <person name="Meincke L."/>
            <person name="Sims D."/>
            <person name="Brettin T."/>
            <person name="Detter J.C."/>
            <person name="Rohde M."/>
            <person name="Goeker M."/>
            <person name="Bristow J."/>
            <person name="Eisen J.A."/>
            <person name="Markowitz V."/>
            <person name="Kyrpides N.C."/>
            <person name="Klenk H.-P."/>
            <person name="Hugenholtz P."/>
        </authorList>
    </citation>
    <scope>NUCLEOTIDE SEQUENCE [LARGE SCALE GENOMIC DNA]</scope>
    <source>
        <strain evidence="15">DSM 14684 / CIP 108061 / JCM 11494 / NBRC 100937 / ID131577</strain>
    </source>
</reference>
<dbReference type="CDD" id="cd01561">
    <property type="entry name" value="CBS_like"/>
    <property type="match status" value="1"/>
</dbReference>
<dbReference type="eggNOG" id="COG0031">
    <property type="taxonomic scope" value="Bacteria"/>
</dbReference>
<dbReference type="AlphaFoldDB" id="D3F0F1"/>
<comment type="cofactor">
    <cofactor evidence="1 10 12">
        <name>pyridoxal 5'-phosphate</name>
        <dbReference type="ChEBI" id="CHEBI:597326"/>
    </cofactor>
</comment>
<keyword evidence="6 10" id="KW-0663">Pyridoxal phosphate</keyword>
<reference evidence="15" key="2">
    <citation type="submission" date="2010-01" db="EMBL/GenBank/DDBJ databases">
        <title>The complete genome of Conexibacter woesei DSM 14684.</title>
        <authorList>
            <consortium name="US DOE Joint Genome Institute (JGI-PGF)"/>
            <person name="Lucas S."/>
            <person name="Copeland A."/>
            <person name="Lapidus A."/>
            <person name="Glavina del Rio T."/>
            <person name="Dalin E."/>
            <person name="Tice H."/>
            <person name="Bruce D."/>
            <person name="Goodwin L."/>
            <person name="Pitluck S."/>
            <person name="Kyrpides N."/>
            <person name="Mavromatis K."/>
            <person name="Ivanova N."/>
            <person name="Mikhailova N."/>
            <person name="Chertkov O."/>
            <person name="Brettin T."/>
            <person name="Detter J.C."/>
            <person name="Han C."/>
            <person name="Larimer F."/>
            <person name="Land M."/>
            <person name="Hauser L."/>
            <person name="Markowitz V."/>
            <person name="Cheng J.-F."/>
            <person name="Hugenholtz P."/>
            <person name="Woyke T."/>
            <person name="Wu D."/>
            <person name="Pukall R."/>
            <person name="Steenblock K."/>
            <person name="Schneider S."/>
            <person name="Klenk H.-P."/>
            <person name="Eisen J.A."/>
        </authorList>
    </citation>
    <scope>NUCLEOTIDE SEQUENCE [LARGE SCALE GENOMIC DNA]</scope>
    <source>
        <strain evidence="15">DSM 14684 / CIP 108061 / JCM 11494 / NBRC 100937 / ID131577</strain>
    </source>
</reference>
<keyword evidence="15" id="KW-1185">Reference proteome</keyword>
<dbReference type="PANTHER" id="PTHR10314">
    <property type="entry name" value="CYSTATHIONINE BETA-SYNTHASE"/>
    <property type="match status" value="1"/>
</dbReference>
<evidence type="ECO:0000256" key="10">
    <source>
        <dbReference type="PIRSR" id="PIRSR605856-50"/>
    </source>
</evidence>
<sequence>MPRIPINIADHVGRTPMVQLTRILPADSHAELFGKLESFNPGGSVKDRIGVAMIEAAEREGRIEPGRTTIVEATSGNTGIALAFVCAAKGYDLVLTLPQGMSREREGLLRLYGARFEITESLGGMNEAVDAARAMARSSDVFLPDQFTNPANPEAHRRTTGPEIWDALDGDVDVLVAGVGTGGTITGVGSLLKERNPDCRVIAVEPRTSAVLSGRLAGPHKIQGIGAGFVPAVLDRELLDEVIAVDDEDAIATARLLASREGVLSGISCGAAVWVAMEVAKRPESKGKRIVTILPDSGERYVSTPFFAP</sequence>
<evidence type="ECO:0000256" key="9">
    <source>
        <dbReference type="ARBA" id="ARBA00053442"/>
    </source>
</evidence>
<dbReference type="GO" id="GO:0004124">
    <property type="term" value="F:cysteine synthase activity"/>
    <property type="evidence" value="ECO:0007669"/>
    <property type="project" value="UniProtKB-UniRule"/>
</dbReference>
<evidence type="ECO:0000256" key="7">
    <source>
        <dbReference type="ARBA" id="ARBA00023192"/>
    </source>
</evidence>
<comment type="similarity">
    <text evidence="3 12">Belongs to the cysteine synthase/cystathionine beta-synthase family.</text>
</comment>
<dbReference type="KEGG" id="cwo:Cwoe_3593"/>
<dbReference type="InterPro" id="IPR005859">
    <property type="entry name" value="CysK"/>
</dbReference>
<proteinExistence type="inferred from homology"/>
<feature type="modified residue" description="N6-(pyridoxal phosphate)lysine" evidence="11">
    <location>
        <position position="46"/>
    </location>
</feature>
<dbReference type="OrthoDB" id="9805733at2"/>
<feature type="binding site" evidence="10">
    <location>
        <position position="77"/>
    </location>
    <ligand>
        <name>pyridoxal 5'-phosphate</name>
        <dbReference type="ChEBI" id="CHEBI:597326"/>
    </ligand>
</feature>
<dbReference type="InterPro" id="IPR036052">
    <property type="entry name" value="TrpB-like_PALP_sf"/>
</dbReference>
<dbReference type="SUPFAM" id="SSF53686">
    <property type="entry name" value="Tryptophan synthase beta subunit-like PLP-dependent enzymes"/>
    <property type="match status" value="1"/>
</dbReference>
<dbReference type="EMBL" id="CP001854">
    <property type="protein sequence ID" value="ADB52011.1"/>
    <property type="molecule type" value="Genomic_DNA"/>
</dbReference>
<evidence type="ECO:0000256" key="8">
    <source>
        <dbReference type="ARBA" id="ARBA00047931"/>
    </source>
</evidence>
<dbReference type="FunFam" id="3.40.50.1100:FF:000067">
    <property type="entry name" value="Cysteine synthase"/>
    <property type="match status" value="1"/>
</dbReference>
<feature type="domain" description="Tryptophan synthase beta chain-like PALP" evidence="13">
    <location>
        <begin position="8"/>
        <end position="296"/>
    </location>
</feature>
<dbReference type="STRING" id="469383.Cwoe_3593"/>
<evidence type="ECO:0000256" key="12">
    <source>
        <dbReference type="RuleBase" id="RU003985"/>
    </source>
</evidence>
<dbReference type="PROSITE" id="PS00901">
    <property type="entry name" value="CYS_SYNTHASE"/>
    <property type="match status" value="1"/>
</dbReference>
<evidence type="ECO:0000256" key="5">
    <source>
        <dbReference type="ARBA" id="ARBA00022679"/>
    </source>
</evidence>
<dbReference type="GO" id="GO:0006535">
    <property type="term" value="P:cysteine biosynthetic process from serine"/>
    <property type="evidence" value="ECO:0007669"/>
    <property type="project" value="UniProtKB-UniRule"/>
</dbReference>
<comment type="function">
    <text evidence="9">Catalyzes the conversion of O-acetylserine (OAS) to cysteine through the elimination of acetate and addition of hydrogen sulfide.</text>
</comment>
<evidence type="ECO:0000313" key="14">
    <source>
        <dbReference type="EMBL" id="ADB52011.1"/>
    </source>
</evidence>
<evidence type="ECO:0000256" key="1">
    <source>
        <dbReference type="ARBA" id="ARBA00001933"/>
    </source>
</evidence>
<dbReference type="HOGENOM" id="CLU_021018_1_0_11"/>
<dbReference type="Gene3D" id="3.40.50.1100">
    <property type="match status" value="2"/>
</dbReference>
<dbReference type="NCBIfam" id="TIGR01139">
    <property type="entry name" value="cysK"/>
    <property type="match status" value="1"/>
</dbReference>
<dbReference type="RefSeq" id="WP_012935062.1">
    <property type="nucleotide sequence ID" value="NC_013739.1"/>
</dbReference>
<dbReference type="InterPro" id="IPR005856">
    <property type="entry name" value="Cys_synth"/>
</dbReference>
<evidence type="ECO:0000256" key="11">
    <source>
        <dbReference type="PIRSR" id="PIRSR605856-51"/>
    </source>
</evidence>
<comment type="catalytic activity">
    <reaction evidence="8 12">
        <text>O-acetyl-L-serine + hydrogen sulfide = L-cysteine + acetate</text>
        <dbReference type="Rhea" id="RHEA:14829"/>
        <dbReference type="ChEBI" id="CHEBI:29919"/>
        <dbReference type="ChEBI" id="CHEBI:30089"/>
        <dbReference type="ChEBI" id="CHEBI:35235"/>
        <dbReference type="ChEBI" id="CHEBI:58340"/>
        <dbReference type="EC" id="2.5.1.47"/>
    </reaction>
</comment>
<evidence type="ECO:0000313" key="15">
    <source>
        <dbReference type="Proteomes" id="UP000008229"/>
    </source>
</evidence>
<evidence type="ECO:0000259" key="13">
    <source>
        <dbReference type="Pfam" id="PF00291"/>
    </source>
</evidence>
<keyword evidence="7 12" id="KW-0198">Cysteine biosynthesis</keyword>
<feature type="binding site" evidence="10">
    <location>
        <position position="268"/>
    </location>
    <ligand>
        <name>pyridoxal 5'-phosphate</name>
        <dbReference type="ChEBI" id="CHEBI:597326"/>
    </ligand>
</feature>
<comment type="pathway">
    <text evidence="2">Amino-acid biosynthesis; L-cysteine biosynthesis; L-cysteine from L-serine: step 2/2.</text>
</comment>
<dbReference type="Pfam" id="PF00291">
    <property type="entry name" value="PALP"/>
    <property type="match status" value="1"/>
</dbReference>
<dbReference type="NCBIfam" id="TIGR01136">
    <property type="entry name" value="cysKM"/>
    <property type="match status" value="1"/>
</dbReference>
<dbReference type="InterPro" id="IPR001216">
    <property type="entry name" value="P-phosphate_BS"/>
</dbReference>
<dbReference type="GO" id="GO:0005737">
    <property type="term" value="C:cytoplasm"/>
    <property type="evidence" value="ECO:0007669"/>
    <property type="project" value="UniProtKB-ARBA"/>
</dbReference>
<feature type="binding site" evidence="10">
    <location>
        <begin position="180"/>
        <end position="184"/>
    </location>
    <ligand>
        <name>pyridoxal 5'-phosphate</name>
        <dbReference type="ChEBI" id="CHEBI:597326"/>
    </ligand>
</feature>
<evidence type="ECO:0000256" key="6">
    <source>
        <dbReference type="ARBA" id="ARBA00022898"/>
    </source>
</evidence>
<name>D3F0F1_CONWI</name>
<evidence type="ECO:0000256" key="4">
    <source>
        <dbReference type="ARBA" id="ARBA00022605"/>
    </source>
</evidence>